<dbReference type="Proteomes" id="UP001595477">
    <property type="component" value="Unassembled WGS sequence"/>
</dbReference>
<proteinExistence type="predicted"/>
<feature type="transmembrane region" description="Helical" evidence="1">
    <location>
        <begin position="229"/>
        <end position="244"/>
    </location>
</feature>
<sequence>MQFRSFIPFLLISFGIAWGILGLYILLPDLMGTVFGQLTGNHPLFFLAVYAPAIAAFVLVGRNGGLSGLQRFLGRALLWRCSVAWYAFLIIGIPLIFIVGSAIRGNLLTEPFPFASFQGLLIALALAAIKGPIEEFGWRGLALPLLQRKFAPLWAGLVLGAIWGLWHLPAFLLSGTQQSEWSFAAFFAGCLAISVIATALFNSSRGSILLSAFFHFSLMNPIFPDAQPYDTYLLIVVATLIVWWKHKDMLTKEGSVTEVIPQSKTS</sequence>
<gene>
    <name evidence="3" type="ORF">ACFOEW_16070</name>
</gene>
<keyword evidence="1" id="KW-0472">Membrane</keyword>
<dbReference type="EMBL" id="JBHRSX010000086">
    <property type="protein sequence ID" value="MFC3203324.1"/>
    <property type="molecule type" value="Genomic_DNA"/>
</dbReference>
<dbReference type="PANTHER" id="PTHR35797:SF1">
    <property type="entry name" value="PROTEASE"/>
    <property type="match status" value="1"/>
</dbReference>
<keyword evidence="1" id="KW-0812">Transmembrane</keyword>
<dbReference type="PANTHER" id="PTHR35797">
    <property type="entry name" value="PROTEASE-RELATED"/>
    <property type="match status" value="1"/>
</dbReference>
<feature type="transmembrane region" description="Helical" evidence="1">
    <location>
        <begin position="7"/>
        <end position="27"/>
    </location>
</feature>
<accession>A0ABV7K2X7</accession>
<evidence type="ECO:0000259" key="2">
    <source>
        <dbReference type="Pfam" id="PF02517"/>
    </source>
</evidence>
<feature type="domain" description="CAAX prenyl protease 2/Lysostaphin resistance protein A-like" evidence="2">
    <location>
        <begin position="120"/>
        <end position="217"/>
    </location>
</feature>
<dbReference type="InterPro" id="IPR042150">
    <property type="entry name" value="MmRce1-like"/>
</dbReference>
<feature type="transmembrane region" description="Helical" evidence="1">
    <location>
        <begin position="181"/>
        <end position="201"/>
    </location>
</feature>
<dbReference type="Pfam" id="PF02517">
    <property type="entry name" value="Rce1-like"/>
    <property type="match status" value="1"/>
</dbReference>
<keyword evidence="1" id="KW-1133">Transmembrane helix</keyword>
<feature type="transmembrane region" description="Helical" evidence="1">
    <location>
        <begin position="77"/>
        <end position="100"/>
    </location>
</feature>
<evidence type="ECO:0000313" key="4">
    <source>
        <dbReference type="Proteomes" id="UP001595477"/>
    </source>
</evidence>
<protein>
    <submittedName>
        <fullName evidence="3">Type II CAAX prenyl endopeptidase Rce1 family protein</fullName>
    </submittedName>
</protein>
<keyword evidence="4" id="KW-1185">Reference proteome</keyword>
<evidence type="ECO:0000256" key="1">
    <source>
        <dbReference type="SAM" id="Phobius"/>
    </source>
</evidence>
<dbReference type="InterPro" id="IPR003675">
    <property type="entry name" value="Rce1/LyrA-like_dom"/>
</dbReference>
<name>A0ABV7K2X7_9ALTE</name>
<evidence type="ECO:0000313" key="3">
    <source>
        <dbReference type="EMBL" id="MFC3203324.1"/>
    </source>
</evidence>
<dbReference type="RefSeq" id="WP_123327091.1">
    <property type="nucleotide sequence ID" value="NZ_JBHRSX010000086.1"/>
</dbReference>
<reference evidence="4" key="1">
    <citation type="journal article" date="2019" name="Int. J. Syst. Evol. Microbiol.">
        <title>The Global Catalogue of Microorganisms (GCM) 10K type strain sequencing project: providing services to taxonomists for standard genome sequencing and annotation.</title>
        <authorList>
            <consortium name="The Broad Institute Genomics Platform"/>
            <consortium name="The Broad Institute Genome Sequencing Center for Infectious Disease"/>
            <person name="Wu L."/>
            <person name="Ma J."/>
        </authorList>
    </citation>
    <scope>NUCLEOTIDE SEQUENCE [LARGE SCALE GENOMIC DNA]</scope>
    <source>
        <strain evidence="4">KCTC 52449</strain>
    </source>
</reference>
<comment type="caution">
    <text evidence="3">The sequence shown here is derived from an EMBL/GenBank/DDBJ whole genome shotgun (WGS) entry which is preliminary data.</text>
</comment>
<feature type="transmembrane region" description="Helical" evidence="1">
    <location>
        <begin position="150"/>
        <end position="169"/>
    </location>
</feature>
<feature type="transmembrane region" description="Helical" evidence="1">
    <location>
        <begin position="47"/>
        <end position="65"/>
    </location>
</feature>
<organism evidence="3 4">
    <name type="scientific">Alteromonas oceani</name>
    <dbReference type="NCBI Taxonomy" id="2071609"/>
    <lineage>
        <taxon>Bacteria</taxon>
        <taxon>Pseudomonadati</taxon>
        <taxon>Pseudomonadota</taxon>
        <taxon>Gammaproteobacteria</taxon>
        <taxon>Alteromonadales</taxon>
        <taxon>Alteromonadaceae</taxon>
        <taxon>Alteromonas/Salinimonas group</taxon>
        <taxon>Alteromonas</taxon>
    </lineage>
</organism>